<keyword evidence="1" id="KW-0812">Transmembrane</keyword>
<evidence type="ECO:0000256" key="1">
    <source>
        <dbReference type="SAM" id="Phobius"/>
    </source>
</evidence>
<name>A0AAJ2JFE6_STEMA</name>
<dbReference type="EMBL" id="JAVSKO010000008">
    <property type="protein sequence ID" value="MDT3470042.1"/>
    <property type="molecule type" value="Genomic_DNA"/>
</dbReference>
<dbReference type="Proteomes" id="UP001251948">
    <property type="component" value="Unassembled WGS sequence"/>
</dbReference>
<feature type="transmembrane region" description="Helical" evidence="1">
    <location>
        <begin position="119"/>
        <end position="140"/>
    </location>
</feature>
<dbReference type="AlphaFoldDB" id="A0AAJ2JFE6"/>
<reference evidence="2" key="1">
    <citation type="submission" date="2023-07" db="EMBL/GenBank/DDBJ databases">
        <title>Comparative genomics of clinical Stenotrophomonas maltophilia isolates reveals regions of diversity which correlate with colonization and persistence in vivo.</title>
        <authorList>
            <person name="Mcdaniel M.S."/>
            <person name="Swords W.E."/>
            <person name="Sumpter N.A."/>
            <person name="Lindgren N.R."/>
            <person name="Billiot C.E."/>
        </authorList>
    </citation>
    <scope>NUCLEOTIDE SEQUENCE</scope>
    <source>
        <strain evidence="2">Ism4</strain>
    </source>
</reference>
<keyword evidence="1" id="KW-1133">Transmembrane helix</keyword>
<comment type="caution">
    <text evidence="2">The sequence shown here is derived from an EMBL/GenBank/DDBJ whole genome shotgun (WGS) entry which is preliminary data.</text>
</comment>
<proteinExistence type="predicted"/>
<protein>
    <submittedName>
        <fullName evidence="2">Uncharacterized protein</fullName>
    </submittedName>
</protein>
<dbReference type="RefSeq" id="WP_312563968.1">
    <property type="nucleotide sequence ID" value="NZ_JAVSKO010000008.1"/>
</dbReference>
<organism evidence="2 3">
    <name type="scientific">Stenotrophomonas maltophilia</name>
    <name type="common">Pseudomonas maltophilia</name>
    <name type="synonym">Xanthomonas maltophilia</name>
    <dbReference type="NCBI Taxonomy" id="40324"/>
    <lineage>
        <taxon>Bacteria</taxon>
        <taxon>Pseudomonadati</taxon>
        <taxon>Pseudomonadota</taxon>
        <taxon>Gammaproteobacteria</taxon>
        <taxon>Lysobacterales</taxon>
        <taxon>Lysobacteraceae</taxon>
        <taxon>Stenotrophomonas</taxon>
        <taxon>Stenotrophomonas maltophilia group</taxon>
    </lineage>
</organism>
<gene>
    <name evidence="2" type="ORF">ROV92_18820</name>
</gene>
<keyword evidence="1" id="KW-0472">Membrane</keyword>
<evidence type="ECO:0000313" key="2">
    <source>
        <dbReference type="EMBL" id="MDT3470042.1"/>
    </source>
</evidence>
<feature type="transmembrane region" description="Helical" evidence="1">
    <location>
        <begin position="29"/>
        <end position="49"/>
    </location>
</feature>
<sequence>MDALIRLAGALFLLLPGMALVAATFRQALGTAAAIVLFVTPHAGLHMLAVWREAASRPFPSIPRALDARAAGMMLAVTLPVFAISATGPRPLITSAWLLAGAMCQLCSLRRVSQRLRHVLLALGSVLQFIAVTLLALGTVHG</sequence>
<accession>A0AAJ2JFE6</accession>
<evidence type="ECO:0000313" key="3">
    <source>
        <dbReference type="Proteomes" id="UP001251948"/>
    </source>
</evidence>